<dbReference type="Proteomes" id="UP000289340">
    <property type="component" value="Chromosome 3"/>
</dbReference>
<protein>
    <submittedName>
        <fullName evidence="2">Uncharacterized protein</fullName>
    </submittedName>
</protein>
<reference evidence="2 3" key="1">
    <citation type="submission" date="2018-09" db="EMBL/GenBank/DDBJ databases">
        <title>A high-quality reference genome of wild soybean provides a powerful tool to mine soybean genomes.</title>
        <authorList>
            <person name="Xie M."/>
            <person name="Chung C.Y.L."/>
            <person name="Li M.-W."/>
            <person name="Wong F.-L."/>
            <person name="Chan T.-F."/>
            <person name="Lam H.-M."/>
        </authorList>
    </citation>
    <scope>NUCLEOTIDE SEQUENCE [LARGE SCALE GENOMIC DNA]</scope>
    <source>
        <strain evidence="3">cv. W05</strain>
        <tissue evidence="2">Hypocotyl of etiolated seedlings</tissue>
    </source>
</reference>
<keyword evidence="3" id="KW-1185">Reference proteome</keyword>
<dbReference type="InterPro" id="IPR027417">
    <property type="entry name" value="P-loop_NTPase"/>
</dbReference>
<comment type="caution">
    <text evidence="2">The sequence shown here is derived from an EMBL/GenBank/DDBJ whole genome shotgun (WGS) entry which is preliminary data.</text>
</comment>
<accession>A0A445LAD6</accession>
<dbReference type="Gene3D" id="3.40.50.300">
    <property type="entry name" value="P-loop containing nucleotide triphosphate hydrolases"/>
    <property type="match status" value="1"/>
</dbReference>
<name>A0A445LAD6_GLYSO</name>
<proteinExistence type="predicted"/>
<organism evidence="2 3">
    <name type="scientific">Glycine soja</name>
    <name type="common">Wild soybean</name>
    <dbReference type="NCBI Taxonomy" id="3848"/>
    <lineage>
        <taxon>Eukaryota</taxon>
        <taxon>Viridiplantae</taxon>
        <taxon>Streptophyta</taxon>
        <taxon>Embryophyta</taxon>
        <taxon>Tracheophyta</taxon>
        <taxon>Spermatophyta</taxon>
        <taxon>Magnoliopsida</taxon>
        <taxon>eudicotyledons</taxon>
        <taxon>Gunneridae</taxon>
        <taxon>Pentapetalae</taxon>
        <taxon>rosids</taxon>
        <taxon>fabids</taxon>
        <taxon>Fabales</taxon>
        <taxon>Fabaceae</taxon>
        <taxon>Papilionoideae</taxon>
        <taxon>50 kb inversion clade</taxon>
        <taxon>NPAAA clade</taxon>
        <taxon>indigoferoid/millettioid clade</taxon>
        <taxon>Phaseoleae</taxon>
        <taxon>Glycine</taxon>
        <taxon>Glycine subgen. Soja</taxon>
    </lineage>
</organism>
<evidence type="ECO:0000256" key="1">
    <source>
        <dbReference type="SAM" id="MobiDB-lite"/>
    </source>
</evidence>
<sequence length="119" mass="12754">MTTRESSEVKAGVNGNNEGGLVMVHFTAEGEEASQGDGAERGASIGEGAGVKEGRGEKCELFVLFVAVYNHHKRIFNETSLSKWPAGDSDNNNVKVDVVDDYRVELEKSNILLIGPSVS</sequence>
<evidence type="ECO:0000313" key="2">
    <source>
        <dbReference type="EMBL" id="RZC20077.1"/>
    </source>
</evidence>
<feature type="non-terminal residue" evidence="2">
    <location>
        <position position="119"/>
    </location>
</feature>
<dbReference type="EMBL" id="QZWG01000003">
    <property type="protein sequence ID" value="RZC20077.1"/>
    <property type="molecule type" value="Genomic_DNA"/>
</dbReference>
<feature type="region of interest" description="Disordered" evidence="1">
    <location>
        <begin position="31"/>
        <end position="50"/>
    </location>
</feature>
<dbReference type="AlphaFoldDB" id="A0A445LAD6"/>
<gene>
    <name evidence="2" type="ORF">D0Y65_006777</name>
</gene>
<evidence type="ECO:0000313" key="3">
    <source>
        <dbReference type="Proteomes" id="UP000289340"/>
    </source>
</evidence>